<dbReference type="CDD" id="cd06257">
    <property type="entry name" value="DnaJ"/>
    <property type="match status" value="1"/>
</dbReference>
<keyword evidence="8" id="KW-1185">Reference proteome</keyword>
<dbReference type="SUPFAM" id="SSF46565">
    <property type="entry name" value="Chaperone J-domain"/>
    <property type="match status" value="1"/>
</dbReference>
<dbReference type="Pfam" id="PF01556">
    <property type="entry name" value="DnaJ_C"/>
    <property type="match status" value="1"/>
</dbReference>
<dbReference type="InterPro" id="IPR008971">
    <property type="entry name" value="HSP40/DnaJ_pept-bd"/>
</dbReference>
<reference evidence="7" key="1">
    <citation type="submission" date="2023-03" db="EMBL/GenBank/DDBJ databases">
        <authorList>
            <person name="Steffen K."/>
            <person name="Cardenas P."/>
        </authorList>
    </citation>
    <scope>NUCLEOTIDE SEQUENCE</scope>
</reference>
<evidence type="ECO:0000259" key="6">
    <source>
        <dbReference type="PROSITE" id="PS50076"/>
    </source>
</evidence>
<keyword evidence="3" id="KW-0863">Zinc-finger</keyword>
<keyword evidence="1" id="KW-0479">Metal-binding</keyword>
<dbReference type="Proteomes" id="UP001174909">
    <property type="component" value="Unassembled WGS sequence"/>
</dbReference>
<dbReference type="GO" id="GO:0042026">
    <property type="term" value="P:protein refolding"/>
    <property type="evidence" value="ECO:0007669"/>
    <property type="project" value="TreeGrafter"/>
</dbReference>
<dbReference type="SUPFAM" id="SSF49493">
    <property type="entry name" value="HSP40/DnaJ peptide-binding domain"/>
    <property type="match status" value="2"/>
</dbReference>
<feature type="domain" description="J" evidence="6">
    <location>
        <begin position="5"/>
        <end position="70"/>
    </location>
</feature>
<dbReference type="GO" id="GO:0008270">
    <property type="term" value="F:zinc ion binding"/>
    <property type="evidence" value="ECO:0007669"/>
    <property type="project" value="UniProtKB-KW"/>
</dbReference>
<dbReference type="PANTHER" id="PTHR43096">
    <property type="entry name" value="DNAJ HOMOLOG 1, MITOCHONDRIAL-RELATED"/>
    <property type="match status" value="1"/>
</dbReference>
<dbReference type="FunFam" id="2.60.260.20:FF:000005">
    <property type="entry name" value="Chaperone protein dnaJ 1, mitochondrial"/>
    <property type="match status" value="1"/>
</dbReference>
<sequence>MAKQDYYQTLNVKRDASEKEIKQAYRRLARQYHPDVNPGDAAAEQKFKEISEAYEVLGNAESRTKYDRFGHQAFDTSGGGFGGFHTGNIRDIFGSGGGFTEGFGTIFDDLFAGGGGGRAGPMPQRGQDVEQTLEIPFEDALRGTTTRVKLTHRDGSVERRQIKIPPGVDTGSKIRIAGKGTAGTAGAPPGDLYVVIRVKPHAYFERRGSDIECEVPVTLAEAMLGAKIEVPTIDGPTSMTLPPGTQNGRRFRLRGKGAPNRQGNERGNQYVRVHVVLPETLDDRSRELLEEFSARNPMQPRAKGW</sequence>
<evidence type="ECO:0000256" key="1">
    <source>
        <dbReference type="ARBA" id="ARBA00022723"/>
    </source>
</evidence>
<evidence type="ECO:0000313" key="8">
    <source>
        <dbReference type="Proteomes" id="UP001174909"/>
    </source>
</evidence>
<gene>
    <name evidence="7" type="ORF">GBAR_LOCUS19539</name>
</gene>
<dbReference type="InterPro" id="IPR036869">
    <property type="entry name" value="J_dom_sf"/>
</dbReference>
<dbReference type="InterPro" id="IPR001623">
    <property type="entry name" value="DnaJ_domain"/>
</dbReference>
<evidence type="ECO:0000256" key="5">
    <source>
        <dbReference type="ARBA" id="ARBA00023186"/>
    </source>
</evidence>
<evidence type="ECO:0000256" key="3">
    <source>
        <dbReference type="ARBA" id="ARBA00022771"/>
    </source>
</evidence>
<dbReference type="AlphaFoldDB" id="A0AA35WVW4"/>
<dbReference type="Gene3D" id="1.10.287.110">
    <property type="entry name" value="DnaJ domain"/>
    <property type="match status" value="1"/>
</dbReference>
<dbReference type="SMART" id="SM00271">
    <property type="entry name" value="DnaJ"/>
    <property type="match status" value="1"/>
</dbReference>
<dbReference type="InterPro" id="IPR002939">
    <property type="entry name" value="DnaJ_C"/>
</dbReference>
<dbReference type="FunFam" id="1.10.287.110:FF:000034">
    <property type="entry name" value="Chaperone protein DnaJ"/>
    <property type="match status" value="1"/>
</dbReference>
<dbReference type="CDD" id="cd10747">
    <property type="entry name" value="DnaJ_C"/>
    <property type="match status" value="1"/>
</dbReference>
<proteinExistence type="predicted"/>
<name>A0AA35WVW4_GEOBA</name>
<keyword evidence="4" id="KW-0862">Zinc</keyword>
<comment type="caution">
    <text evidence="7">The sequence shown here is derived from an EMBL/GenBank/DDBJ whole genome shotgun (WGS) entry which is preliminary data.</text>
</comment>
<dbReference type="PROSITE" id="PS00636">
    <property type="entry name" value="DNAJ_1"/>
    <property type="match status" value="1"/>
</dbReference>
<evidence type="ECO:0000256" key="4">
    <source>
        <dbReference type="ARBA" id="ARBA00022833"/>
    </source>
</evidence>
<dbReference type="PROSITE" id="PS50076">
    <property type="entry name" value="DNAJ_2"/>
    <property type="match status" value="1"/>
</dbReference>
<evidence type="ECO:0000313" key="7">
    <source>
        <dbReference type="EMBL" id="CAI8034764.1"/>
    </source>
</evidence>
<dbReference type="EMBL" id="CASHTH010002752">
    <property type="protein sequence ID" value="CAI8034764.1"/>
    <property type="molecule type" value="Genomic_DNA"/>
</dbReference>
<dbReference type="InterPro" id="IPR018253">
    <property type="entry name" value="DnaJ_domain_CS"/>
</dbReference>
<dbReference type="GO" id="GO:0005737">
    <property type="term" value="C:cytoplasm"/>
    <property type="evidence" value="ECO:0007669"/>
    <property type="project" value="TreeGrafter"/>
</dbReference>
<keyword evidence="2" id="KW-0677">Repeat</keyword>
<dbReference type="PRINTS" id="PR00625">
    <property type="entry name" value="JDOMAIN"/>
</dbReference>
<dbReference type="Gene3D" id="2.60.260.20">
    <property type="entry name" value="Urease metallochaperone UreE, N-terminal domain"/>
    <property type="match status" value="2"/>
</dbReference>
<evidence type="ECO:0000256" key="2">
    <source>
        <dbReference type="ARBA" id="ARBA00022737"/>
    </source>
</evidence>
<dbReference type="Pfam" id="PF00226">
    <property type="entry name" value="DnaJ"/>
    <property type="match status" value="1"/>
</dbReference>
<dbReference type="GO" id="GO:0051082">
    <property type="term" value="F:unfolded protein binding"/>
    <property type="evidence" value="ECO:0007669"/>
    <property type="project" value="InterPro"/>
</dbReference>
<keyword evidence="5" id="KW-0143">Chaperone</keyword>
<accession>A0AA35WVW4</accession>
<organism evidence="7 8">
    <name type="scientific">Geodia barretti</name>
    <name type="common">Barrett's horny sponge</name>
    <dbReference type="NCBI Taxonomy" id="519541"/>
    <lineage>
        <taxon>Eukaryota</taxon>
        <taxon>Metazoa</taxon>
        <taxon>Porifera</taxon>
        <taxon>Demospongiae</taxon>
        <taxon>Heteroscleromorpha</taxon>
        <taxon>Tetractinellida</taxon>
        <taxon>Astrophorina</taxon>
        <taxon>Geodiidae</taxon>
        <taxon>Geodia</taxon>
    </lineage>
</organism>
<dbReference type="FunFam" id="2.60.260.20:FF:000009">
    <property type="entry name" value="Putative Mitochondrial DnaJ chaperone"/>
    <property type="match status" value="1"/>
</dbReference>
<dbReference type="PANTHER" id="PTHR43096:SF52">
    <property type="entry name" value="DNAJ HOMOLOG 1, MITOCHONDRIAL-RELATED"/>
    <property type="match status" value="1"/>
</dbReference>
<protein>
    <submittedName>
        <fullName evidence="7">Chaperone protein DnaJ</fullName>
    </submittedName>
</protein>